<dbReference type="AlphaFoldDB" id="A0A2X3JAW6"/>
<evidence type="ECO:0000313" key="2">
    <source>
        <dbReference type="EMBL" id="SQC91995.1"/>
    </source>
</evidence>
<gene>
    <name evidence="2" type="primary">rcnB_1</name>
    <name evidence="2" type="ORF">NCTC12120_05178</name>
</gene>
<dbReference type="Proteomes" id="UP000251197">
    <property type="component" value="Unassembled WGS sequence"/>
</dbReference>
<evidence type="ECO:0000313" key="3">
    <source>
        <dbReference type="Proteomes" id="UP000251197"/>
    </source>
</evidence>
<reference evidence="2 3" key="1">
    <citation type="submission" date="2018-06" db="EMBL/GenBank/DDBJ databases">
        <authorList>
            <consortium name="Pathogen Informatics"/>
            <person name="Doyle S."/>
        </authorList>
    </citation>
    <scope>NUCLEOTIDE SEQUENCE [LARGE SCALE GENOMIC DNA]</scope>
    <source>
        <strain evidence="2 3">NCTC12120</strain>
    </source>
</reference>
<feature type="chain" id="PRO_5015958095" evidence="1">
    <location>
        <begin position="19"/>
        <end position="102"/>
    </location>
</feature>
<dbReference type="Gene3D" id="3.10.450.160">
    <property type="entry name" value="inner membrane protein cigr"/>
    <property type="match status" value="1"/>
</dbReference>
<keyword evidence="1" id="KW-0732">Signal</keyword>
<name>A0A2X3JAW6_9ENTR</name>
<proteinExistence type="predicted"/>
<organism evidence="2 3">
    <name type="scientific">Cedecea neteri</name>
    <dbReference type="NCBI Taxonomy" id="158822"/>
    <lineage>
        <taxon>Bacteria</taxon>
        <taxon>Pseudomonadati</taxon>
        <taxon>Pseudomonadota</taxon>
        <taxon>Gammaproteobacteria</taxon>
        <taxon>Enterobacterales</taxon>
        <taxon>Enterobacteriaceae</taxon>
        <taxon>Cedecea</taxon>
    </lineage>
</organism>
<evidence type="ECO:0000256" key="1">
    <source>
        <dbReference type="SAM" id="SignalP"/>
    </source>
</evidence>
<dbReference type="RefSeq" id="WP_061277038.1">
    <property type="nucleotide sequence ID" value="NZ_CP023526.1"/>
</dbReference>
<sequence>MKKLTALLFLLMSAVSYAKSSTLYDVDHFRANYHEYRIGDKAPDLLFSAGYNITAWKIRHLPAPSKNTFWSYMEGTYVLVDKHDHKISRAISSDIFYVKMLD</sequence>
<dbReference type="EMBL" id="UAVU01000009">
    <property type="protein sequence ID" value="SQC91995.1"/>
    <property type="molecule type" value="Genomic_DNA"/>
</dbReference>
<dbReference type="Pfam" id="PF11776">
    <property type="entry name" value="RcnB"/>
    <property type="match status" value="1"/>
</dbReference>
<feature type="signal peptide" evidence="1">
    <location>
        <begin position="1"/>
        <end position="18"/>
    </location>
</feature>
<protein>
    <submittedName>
        <fullName evidence="2">Nickel/cobalt homeostasis protein RcnB</fullName>
    </submittedName>
</protein>
<accession>A0A2X3JAW6</accession>
<dbReference type="InterPro" id="IPR024572">
    <property type="entry name" value="RcnB"/>
</dbReference>